<comment type="caution">
    <text evidence="1">The sequence shown here is derived from an EMBL/GenBank/DDBJ whole genome shotgun (WGS) entry which is preliminary data.</text>
</comment>
<sequence length="156" mass="17149">MALEILQNPSVVDQCIDIVRTDLQRSLKTSGRLVQGTTLLVYHAQVVVRIGIIWIFRQRPIEERSCKIQIANGKSHDAEQVEGGGMLGSHLEYPLAYRNGIIDPAGVEMPGGEIDRLRDSTVGMNICRHRRGRFHATVLEFPAAATGAGIITANFS</sequence>
<organism evidence="1">
    <name type="scientific">mine drainage metagenome</name>
    <dbReference type="NCBI Taxonomy" id="410659"/>
    <lineage>
        <taxon>unclassified sequences</taxon>
        <taxon>metagenomes</taxon>
        <taxon>ecological metagenomes</taxon>
    </lineage>
</organism>
<dbReference type="EMBL" id="MLJW01005197">
    <property type="protein sequence ID" value="OIQ68628.1"/>
    <property type="molecule type" value="Genomic_DNA"/>
</dbReference>
<reference evidence="1" key="1">
    <citation type="submission" date="2016-10" db="EMBL/GenBank/DDBJ databases">
        <title>Sequence of Gallionella enrichment culture.</title>
        <authorList>
            <person name="Poehlein A."/>
            <person name="Muehling M."/>
            <person name="Daniel R."/>
        </authorList>
    </citation>
    <scope>NUCLEOTIDE SEQUENCE</scope>
</reference>
<dbReference type="AlphaFoldDB" id="A0A1J5PM23"/>
<evidence type="ECO:0000313" key="1">
    <source>
        <dbReference type="EMBL" id="OIQ68628.1"/>
    </source>
</evidence>
<gene>
    <name evidence="1" type="ORF">GALL_497770</name>
</gene>
<accession>A0A1J5PM23</accession>
<protein>
    <submittedName>
        <fullName evidence="1">Uncharacterized protein</fullName>
    </submittedName>
</protein>
<name>A0A1J5PM23_9ZZZZ</name>
<proteinExistence type="predicted"/>